<evidence type="ECO:0000313" key="1">
    <source>
        <dbReference type="EMBL" id="KAF0728924.1"/>
    </source>
</evidence>
<organism evidence="1 2">
    <name type="scientific">Aphanomyces euteiches</name>
    <dbReference type="NCBI Taxonomy" id="100861"/>
    <lineage>
        <taxon>Eukaryota</taxon>
        <taxon>Sar</taxon>
        <taxon>Stramenopiles</taxon>
        <taxon>Oomycota</taxon>
        <taxon>Saprolegniomycetes</taxon>
        <taxon>Saprolegniales</taxon>
        <taxon>Verrucalvaceae</taxon>
        <taxon>Aphanomyces</taxon>
    </lineage>
</organism>
<accession>A0A6G0WNI8</accession>
<keyword evidence="2" id="KW-1185">Reference proteome</keyword>
<dbReference type="VEuPathDB" id="FungiDB:AeMF1_016436"/>
<proteinExistence type="predicted"/>
<sequence>MKTTSVLVAASANSKPTYRRLPRDRVALRRRLAKVLAEPVCTKWWDGVVSDVKGISPPCDITGPDGTTFNTASFPWTIKTLFQFAKQNAANITTTVAPSAASNTTAASGAATTKAPTSGGAVTAVPASAVTAVPAVTATVAPVVTPKSDAFTAGVATTAIVVMAMMA</sequence>
<dbReference type="EMBL" id="VJMJ01000171">
    <property type="protein sequence ID" value="KAF0728924.1"/>
    <property type="molecule type" value="Genomic_DNA"/>
</dbReference>
<protein>
    <submittedName>
        <fullName evidence="1">Uncharacterized protein</fullName>
    </submittedName>
</protein>
<dbReference type="Proteomes" id="UP000481153">
    <property type="component" value="Unassembled WGS sequence"/>
</dbReference>
<comment type="caution">
    <text evidence="1">The sequence shown here is derived from an EMBL/GenBank/DDBJ whole genome shotgun (WGS) entry which is preliminary data.</text>
</comment>
<gene>
    <name evidence="1" type="ORF">Ae201684_013356</name>
</gene>
<dbReference type="AlphaFoldDB" id="A0A6G0WNI8"/>
<reference evidence="1 2" key="1">
    <citation type="submission" date="2019-07" db="EMBL/GenBank/DDBJ databases">
        <title>Genomics analysis of Aphanomyces spp. identifies a new class of oomycete effector associated with host adaptation.</title>
        <authorList>
            <person name="Gaulin E."/>
        </authorList>
    </citation>
    <scope>NUCLEOTIDE SEQUENCE [LARGE SCALE GENOMIC DNA]</scope>
    <source>
        <strain evidence="1 2">ATCC 201684</strain>
    </source>
</reference>
<name>A0A6G0WNI8_9STRA</name>
<evidence type="ECO:0000313" key="2">
    <source>
        <dbReference type="Proteomes" id="UP000481153"/>
    </source>
</evidence>